<dbReference type="SUPFAM" id="SSF51735">
    <property type="entry name" value="NAD(P)-binding Rossmann-fold domains"/>
    <property type="match status" value="1"/>
</dbReference>
<evidence type="ECO:0000259" key="1">
    <source>
        <dbReference type="SMART" id="SM00829"/>
    </source>
</evidence>
<evidence type="ECO:0000313" key="3">
    <source>
        <dbReference type="Proteomes" id="UP000799539"/>
    </source>
</evidence>
<dbReference type="Gene3D" id="3.40.50.720">
    <property type="entry name" value="NAD(P)-binding Rossmann-like Domain"/>
    <property type="match status" value="1"/>
</dbReference>
<dbReference type="CDD" id="cd08267">
    <property type="entry name" value="MDR1"/>
    <property type="match status" value="1"/>
</dbReference>
<dbReference type="Pfam" id="PF13602">
    <property type="entry name" value="ADH_zinc_N_2"/>
    <property type="match status" value="1"/>
</dbReference>
<dbReference type="GO" id="GO:0005739">
    <property type="term" value="C:mitochondrion"/>
    <property type="evidence" value="ECO:0007669"/>
    <property type="project" value="TreeGrafter"/>
</dbReference>
<protein>
    <recommendedName>
        <fullName evidence="1">Enoyl reductase (ER) domain-containing protein</fullName>
    </recommendedName>
</protein>
<dbReference type="AlphaFoldDB" id="A0A6A6F4D6"/>
<gene>
    <name evidence="2" type="ORF">CERZMDRAFT_87700</name>
</gene>
<dbReference type="PANTHER" id="PTHR11695:SF294">
    <property type="entry name" value="RETICULON-4-INTERACTING PROTEIN 1, MITOCHONDRIAL"/>
    <property type="match status" value="1"/>
</dbReference>
<name>A0A6A6F4D6_9PEZI</name>
<dbReference type="EMBL" id="ML992693">
    <property type="protein sequence ID" value="KAF2208626.1"/>
    <property type="molecule type" value="Genomic_DNA"/>
</dbReference>
<keyword evidence="3" id="KW-1185">Reference proteome</keyword>
<dbReference type="InterPro" id="IPR050700">
    <property type="entry name" value="YIM1/Zinc_Alcohol_DH_Fams"/>
</dbReference>
<dbReference type="OrthoDB" id="201656at2759"/>
<sequence>MSHPKTARAWTYTNGYPSTLQQSTIPLPSEDEILRTPTQFLLRIASCALNPVDIQTQNLPNWNLPFTPLNYNHPKGTVMDFSGRVLLAGSSVPFSPGDAIFGMTLAPYQPARGALAEYAVFDTQTCPAAKKPDHWTFEEAAGVSLVYLTARACIEKIRPWVEKSVGKRVAVLGGSSSVGMYVILLAKREGWKVVATSSGRNREFCVEVLKADGHVDYAKENVRDGVERFEPDAVVDCVGGTECVGLKSSKRYISIVGDKTGRTMMGGPYTYYDLLHPLTAATQWIRWARGEIGWGESYDVVILNPKKEWLEDATRTLRKEDLHVDSVFAFEDAKKAFERLNTGRAKGKVVINVAGREV</sequence>
<dbReference type="InterPro" id="IPR011032">
    <property type="entry name" value="GroES-like_sf"/>
</dbReference>
<dbReference type="SUPFAM" id="SSF50129">
    <property type="entry name" value="GroES-like"/>
    <property type="match status" value="1"/>
</dbReference>
<feature type="domain" description="Enoyl reductase (ER)" evidence="1">
    <location>
        <begin position="18"/>
        <end position="351"/>
    </location>
</feature>
<accession>A0A6A6F4D6</accession>
<dbReference type="GO" id="GO:0016491">
    <property type="term" value="F:oxidoreductase activity"/>
    <property type="evidence" value="ECO:0007669"/>
    <property type="project" value="InterPro"/>
</dbReference>
<dbReference type="Gene3D" id="3.90.180.10">
    <property type="entry name" value="Medium-chain alcohol dehydrogenases, catalytic domain"/>
    <property type="match status" value="1"/>
</dbReference>
<dbReference type="PANTHER" id="PTHR11695">
    <property type="entry name" value="ALCOHOL DEHYDROGENASE RELATED"/>
    <property type="match status" value="1"/>
</dbReference>
<dbReference type="InterPro" id="IPR036291">
    <property type="entry name" value="NAD(P)-bd_dom_sf"/>
</dbReference>
<dbReference type="Proteomes" id="UP000799539">
    <property type="component" value="Unassembled WGS sequence"/>
</dbReference>
<dbReference type="InterPro" id="IPR020843">
    <property type="entry name" value="ER"/>
</dbReference>
<evidence type="ECO:0000313" key="2">
    <source>
        <dbReference type="EMBL" id="KAF2208626.1"/>
    </source>
</evidence>
<dbReference type="SMART" id="SM00829">
    <property type="entry name" value="PKS_ER"/>
    <property type="match status" value="1"/>
</dbReference>
<organism evidence="2 3">
    <name type="scientific">Cercospora zeae-maydis SCOH1-5</name>
    <dbReference type="NCBI Taxonomy" id="717836"/>
    <lineage>
        <taxon>Eukaryota</taxon>
        <taxon>Fungi</taxon>
        <taxon>Dikarya</taxon>
        <taxon>Ascomycota</taxon>
        <taxon>Pezizomycotina</taxon>
        <taxon>Dothideomycetes</taxon>
        <taxon>Dothideomycetidae</taxon>
        <taxon>Mycosphaerellales</taxon>
        <taxon>Mycosphaerellaceae</taxon>
        <taxon>Cercospora</taxon>
    </lineage>
</organism>
<reference evidence="2" key="1">
    <citation type="journal article" date="2020" name="Stud. Mycol.">
        <title>101 Dothideomycetes genomes: a test case for predicting lifestyles and emergence of pathogens.</title>
        <authorList>
            <person name="Haridas S."/>
            <person name="Albert R."/>
            <person name="Binder M."/>
            <person name="Bloem J."/>
            <person name="Labutti K."/>
            <person name="Salamov A."/>
            <person name="Andreopoulos B."/>
            <person name="Baker S."/>
            <person name="Barry K."/>
            <person name="Bills G."/>
            <person name="Bluhm B."/>
            <person name="Cannon C."/>
            <person name="Castanera R."/>
            <person name="Culley D."/>
            <person name="Daum C."/>
            <person name="Ezra D."/>
            <person name="Gonzalez J."/>
            <person name="Henrissat B."/>
            <person name="Kuo A."/>
            <person name="Liang C."/>
            <person name="Lipzen A."/>
            <person name="Lutzoni F."/>
            <person name="Magnuson J."/>
            <person name="Mondo S."/>
            <person name="Nolan M."/>
            <person name="Ohm R."/>
            <person name="Pangilinan J."/>
            <person name="Park H.-J."/>
            <person name="Ramirez L."/>
            <person name="Alfaro M."/>
            <person name="Sun H."/>
            <person name="Tritt A."/>
            <person name="Yoshinaga Y."/>
            <person name="Zwiers L.-H."/>
            <person name="Turgeon B."/>
            <person name="Goodwin S."/>
            <person name="Spatafora J."/>
            <person name="Crous P."/>
            <person name="Grigoriev I."/>
        </authorList>
    </citation>
    <scope>NUCLEOTIDE SEQUENCE</scope>
    <source>
        <strain evidence="2">SCOH1-5</strain>
    </source>
</reference>
<proteinExistence type="predicted"/>